<keyword evidence="1" id="KW-0472">Membrane</keyword>
<keyword evidence="1" id="KW-0812">Transmembrane</keyword>
<evidence type="ECO:0000313" key="4">
    <source>
        <dbReference type="Proteomes" id="UP000664904"/>
    </source>
</evidence>
<proteinExistence type="predicted"/>
<protein>
    <submittedName>
        <fullName evidence="3">DUF2489 domain-containing protein</fullName>
    </submittedName>
</protein>
<feature type="transmembrane region" description="Helical" evidence="1">
    <location>
        <begin position="6"/>
        <end position="28"/>
    </location>
</feature>
<evidence type="ECO:0000256" key="1">
    <source>
        <dbReference type="SAM" id="Phobius"/>
    </source>
</evidence>
<evidence type="ECO:0000313" key="3">
    <source>
        <dbReference type="EMBL" id="QTH72687.1"/>
    </source>
</evidence>
<keyword evidence="1" id="KW-1133">Transmembrane helix</keyword>
<dbReference type="Pfam" id="PF10675">
    <property type="entry name" value="DUF2489"/>
    <property type="match status" value="1"/>
</dbReference>
<reference evidence="3" key="1">
    <citation type="submission" date="2021-03" db="EMBL/GenBank/DDBJ databases">
        <title>Complete Genome of Pseudoalteromonas xiamenensis STKMTI.2, a new potential marine bacterium producing anti-Vibrio compounds.</title>
        <authorList>
            <person name="Handayani D.P."/>
            <person name="Isnansetyo A."/>
            <person name="Istiqomah I."/>
            <person name="Jumina J."/>
        </authorList>
    </citation>
    <scope>NUCLEOTIDE SEQUENCE</scope>
    <source>
        <strain evidence="3">STKMTI.2</strain>
    </source>
</reference>
<dbReference type="KEGG" id="pxi:J5O05_07850"/>
<accession>A0A975HM76</accession>
<gene>
    <name evidence="3" type="ORF">J5O05_07850</name>
</gene>
<dbReference type="Proteomes" id="UP000664904">
    <property type="component" value="Chromosome"/>
</dbReference>
<evidence type="ECO:0000259" key="2">
    <source>
        <dbReference type="Pfam" id="PF10675"/>
    </source>
</evidence>
<feature type="domain" description="DUF2489" evidence="2">
    <location>
        <begin position="16"/>
        <end position="155"/>
    </location>
</feature>
<dbReference type="EMBL" id="CP072133">
    <property type="protein sequence ID" value="QTH72687.1"/>
    <property type="molecule type" value="Genomic_DNA"/>
</dbReference>
<dbReference type="AlphaFoldDB" id="A0A975HM76"/>
<keyword evidence="4" id="KW-1185">Reference proteome</keyword>
<dbReference type="InterPro" id="IPR019617">
    <property type="entry name" value="DUF2489"/>
</dbReference>
<organism evidence="3 4">
    <name type="scientific">Pseudoalteromonas xiamenensis</name>
    <dbReference type="NCBI Taxonomy" id="882626"/>
    <lineage>
        <taxon>Bacteria</taxon>
        <taxon>Pseudomonadati</taxon>
        <taxon>Pseudomonadota</taxon>
        <taxon>Gammaproteobacteria</taxon>
        <taxon>Alteromonadales</taxon>
        <taxon>Pseudoalteromonadaceae</taxon>
        <taxon>Pseudoalteromonas</taxon>
    </lineage>
</organism>
<name>A0A975HM76_9GAMM</name>
<dbReference type="RefSeq" id="WP_208844311.1">
    <property type="nucleotide sequence ID" value="NZ_CP072133.1"/>
</dbReference>
<sequence length="171" mass="19824">MTSSWYVAIVVGALIIAGLAFYAGQLLWQVKTQRENMAKQQAKAKAELETKRAERNAKLADNINLIARAMKEKQCEYSEGCLRVWVLMSQYSFETQRDLQTEFSGIFKMYEEVKEMPTHDARKKYSKKEIFKMDSQRWRAEERLADEIAADCEKLIGEFHPLPGQENVVFS</sequence>